<protein>
    <submittedName>
        <fullName evidence="1">CLUMA_CG011082, isoform A</fullName>
    </submittedName>
</protein>
<evidence type="ECO:0000313" key="1">
    <source>
        <dbReference type="EMBL" id="CRK97702.1"/>
    </source>
</evidence>
<gene>
    <name evidence="1" type="ORF">CLUMA_CG011082</name>
</gene>
<dbReference type="EMBL" id="CVRI01000047">
    <property type="protein sequence ID" value="CRK97702.1"/>
    <property type="molecule type" value="Genomic_DNA"/>
</dbReference>
<name>A0A1J1IFC6_9DIPT</name>
<dbReference type="AlphaFoldDB" id="A0A1J1IFC6"/>
<proteinExistence type="predicted"/>
<dbReference type="Proteomes" id="UP000183832">
    <property type="component" value="Unassembled WGS sequence"/>
</dbReference>
<organism evidence="1 2">
    <name type="scientific">Clunio marinus</name>
    <dbReference type="NCBI Taxonomy" id="568069"/>
    <lineage>
        <taxon>Eukaryota</taxon>
        <taxon>Metazoa</taxon>
        <taxon>Ecdysozoa</taxon>
        <taxon>Arthropoda</taxon>
        <taxon>Hexapoda</taxon>
        <taxon>Insecta</taxon>
        <taxon>Pterygota</taxon>
        <taxon>Neoptera</taxon>
        <taxon>Endopterygota</taxon>
        <taxon>Diptera</taxon>
        <taxon>Nematocera</taxon>
        <taxon>Chironomoidea</taxon>
        <taxon>Chironomidae</taxon>
        <taxon>Clunio</taxon>
    </lineage>
</organism>
<accession>A0A1J1IFC6</accession>
<reference evidence="1 2" key="1">
    <citation type="submission" date="2015-04" db="EMBL/GenBank/DDBJ databases">
        <authorList>
            <person name="Syromyatnikov M.Y."/>
            <person name="Popov V.N."/>
        </authorList>
    </citation>
    <scope>NUCLEOTIDE SEQUENCE [LARGE SCALE GENOMIC DNA]</scope>
</reference>
<evidence type="ECO:0000313" key="2">
    <source>
        <dbReference type="Proteomes" id="UP000183832"/>
    </source>
</evidence>
<sequence>MMGKFSHNDTYGEEFKFRTLSQSGNFTTEYLSPHISCDGLQCTINFYMLQLMWDDFVLNVHVFKHFLLFFCTKKQHHDESIYIHDSTHMLMFEYPRNFKFRTLVSYQLDELISICVQPYLNVGFKLEAHVHVSRLLTEDMSCLCLTYLMIVQVITSIYVIKTSHKKNKLPQFEDKPVVTSEIIKVLHERNHGKV</sequence>
<keyword evidence="2" id="KW-1185">Reference proteome</keyword>